<proteinExistence type="predicted"/>
<sequence>MQIISNAERGEKAFFYTKGPLSSHEVGREPNDLVAEALRGAYGKLLQDVLVRVEINDLVRVVVLDDLKGGLFHGLRADNTFSTVAVANNDAKRKTLLHYLHPIGKKDRVHRSYLPKCIAEVDLLLVGSPTLTIAGSAPRRVSLSLCRRLAAPSGLPLSLSDSISGSPRRSHRHSCFLHSSADRCP</sequence>
<evidence type="ECO:0000313" key="1">
    <source>
        <dbReference type="EMBL" id="GER33236.1"/>
    </source>
</evidence>
<dbReference type="EMBL" id="BKCP01004716">
    <property type="protein sequence ID" value="GER33236.1"/>
    <property type="molecule type" value="Genomic_DNA"/>
</dbReference>
<keyword evidence="2" id="KW-1185">Reference proteome</keyword>
<evidence type="ECO:0000313" key="2">
    <source>
        <dbReference type="Proteomes" id="UP000325081"/>
    </source>
</evidence>
<dbReference type="Proteomes" id="UP000325081">
    <property type="component" value="Unassembled WGS sequence"/>
</dbReference>
<dbReference type="AlphaFoldDB" id="A0A5A7PKT0"/>
<comment type="caution">
    <text evidence="1">The sequence shown here is derived from an EMBL/GenBank/DDBJ whole genome shotgun (WGS) entry which is preliminary data.</text>
</comment>
<name>A0A5A7PKT0_STRAF</name>
<accession>A0A5A7PKT0</accession>
<gene>
    <name evidence="1" type="ORF">STAS_09351</name>
</gene>
<reference evidence="2" key="1">
    <citation type="journal article" date="2019" name="Curr. Biol.">
        <title>Genome Sequence of Striga asiatica Provides Insight into the Evolution of Plant Parasitism.</title>
        <authorList>
            <person name="Yoshida S."/>
            <person name="Kim S."/>
            <person name="Wafula E.K."/>
            <person name="Tanskanen J."/>
            <person name="Kim Y.M."/>
            <person name="Honaas L."/>
            <person name="Yang Z."/>
            <person name="Spallek T."/>
            <person name="Conn C.E."/>
            <person name="Ichihashi Y."/>
            <person name="Cheong K."/>
            <person name="Cui S."/>
            <person name="Der J.P."/>
            <person name="Gundlach H."/>
            <person name="Jiao Y."/>
            <person name="Hori C."/>
            <person name="Ishida J.K."/>
            <person name="Kasahara H."/>
            <person name="Kiba T."/>
            <person name="Kim M.S."/>
            <person name="Koo N."/>
            <person name="Laohavisit A."/>
            <person name="Lee Y.H."/>
            <person name="Lumba S."/>
            <person name="McCourt P."/>
            <person name="Mortimer J.C."/>
            <person name="Mutuku J.M."/>
            <person name="Nomura T."/>
            <person name="Sasaki-Sekimoto Y."/>
            <person name="Seto Y."/>
            <person name="Wang Y."/>
            <person name="Wakatake T."/>
            <person name="Sakakibara H."/>
            <person name="Demura T."/>
            <person name="Yamaguchi S."/>
            <person name="Yoneyama K."/>
            <person name="Manabe R.I."/>
            <person name="Nelson D.C."/>
            <person name="Schulman A.H."/>
            <person name="Timko M.P."/>
            <person name="dePamphilis C.W."/>
            <person name="Choi D."/>
            <person name="Shirasu K."/>
        </authorList>
    </citation>
    <scope>NUCLEOTIDE SEQUENCE [LARGE SCALE GENOMIC DNA]</scope>
    <source>
        <strain evidence="2">cv. UVA1</strain>
    </source>
</reference>
<protein>
    <submittedName>
        <fullName evidence="1">Ribulose bisphosphate carboxylase small chain 1A</fullName>
    </submittedName>
</protein>
<organism evidence="1 2">
    <name type="scientific">Striga asiatica</name>
    <name type="common">Asiatic witchweed</name>
    <name type="synonym">Buchnera asiatica</name>
    <dbReference type="NCBI Taxonomy" id="4170"/>
    <lineage>
        <taxon>Eukaryota</taxon>
        <taxon>Viridiplantae</taxon>
        <taxon>Streptophyta</taxon>
        <taxon>Embryophyta</taxon>
        <taxon>Tracheophyta</taxon>
        <taxon>Spermatophyta</taxon>
        <taxon>Magnoliopsida</taxon>
        <taxon>eudicotyledons</taxon>
        <taxon>Gunneridae</taxon>
        <taxon>Pentapetalae</taxon>
        <taxon>asterids</taxon>
        <taxon>lamiids</taxon>
        <taxon>Lamiales</taxon>
        <taxon>Orobanchaceae</taxon>
        <taxon>Buchnereae</taxon>
        <taxon>Striga</taxon>
    </lineage>
</organism>